<comment type="cofactor">
    <cofactor evidence="1">
        <name>heme</name>
        <dbReference type="ChEBI" id="CHEBI:30413"/>
    </cofactor>
</comment>
<evidence type="ECO:0000256" key="2">
    <source>
        <dbReference type="ARBA" id="ARBA00010617"/>
    </source>
</evidence>
<feature type="transmembrane region" description="Helical" evidence="7">
    <location>
        <begin position="68"/>
        <end position="89"/>
    </location>
</feature>
<sequence>MDAISGSYFPTALALNSALLGVALHLATFHLYLDNYGWRIAGLWCFSLICAFSMLLRGNGTILAVIQTLSISTAFLLGFFGSTVLYRLLLSPIRGFPGPWQAAVTNFYRARLAIKSNIRLATDIRAMHQQYGDYVRTGPREISILNPNAIPILYGARSQCTKGPWYDHDIMMKEEDKSVFLLRDPSLHSFRRRILDRGFSSKALADYEPRIQEVVNNLIKAFDERSGTPINLTDWISYFTFDAMGRVAYDQDFGMVKRGQGIVEIDGQTTSVETLHEMIKLFGILGPVPWLIKMIIQMNLSNPLAAFHQWCHHTMKQKQQKFNPSTSHHTDMASWLVHSFIHNASSSSSSSSSSSPTKRQTHASLLSDSVLLIIAGSDTTSSAITTALYHLSRSPSALSTLRAALAALPDTSARSLASCRYLDAVLNEALRLRPPVCGALVRETPASGITVPAHGNESRGSPGGVFIPAHTLVAVPTWALHRDPRFWGPDADAFRPERFAELGIDVTDERAPFAPFSRGAYACAGKAVAYAEMRAVVAAVVTRFDVEVARAEAEADRFESGWRDTFTVTNPRLEVVLRKRVE</sequence>
<keyword evidence="7" id="KW-0812">Transmembrane</keyword>
<evidence type="ECO:0000256" key="3">
    <source>
        <dbReference type="ARBA" id="ARBA00022723"/>
    </source>
</evidence>
<comment type="similarity">
    <text evidence="2">Belongs to the cytochrome P450 family.</text>
</comment>
<dbReference type="InterPro" id="IPR050121">
    <property type="entry name" value="Cytochrome_P450_monoxygenase"/>
</dbReference>
<name>A0ABQ8GAV2_9PEZI</name>
<keyword evidence="9" id="KW-1185">Reference proteome</keyword>
<dbReference type="PANTHER" id="PTHR24305">
    <property type="entry name" value="CYTOCHROME P450"/>
    <property type="match status" value="1"/>
</dbReference>
<evidence type="ECO:0000256" key="6">
    <source>
        <dbReference type="ARBA" id="ARBA00023033"/>
    </source>
</evidence>
<evidence type="ECO:0000256" key="4">
    <source>
        <dbReference type="ARBA" id="ARBA00023002"/>
    </source>
</evidence>
<proteinExistence type="inferred from homology"/>
<feature type="transmembrane region" description="Helical" evidence="7">
    <location>
        <begin position="38"/>
        <end position="56"/>
    </location>
</feature>
<keyword evidence="4" id="KW-0560">Oxidoreductase</keyword>
<gene>
    <name evidence="8" type="ORF">B0J12DRAFT_573626</name>
</gene>
<dbReference type="PRINTS" id="PR00463">
    <property type="entry name" value="EP450I"/>
</dbReference>
<dbReference type="EMBL" id="JAGTJR010000013">
    <property type="protein sequence ID" value="KAH7050218.1"/>
    <property type="molecule type" value="Genomic_DNA"/>
</dbReference>
<dbReference type="InterPro" id="IPR036396">
    <property type="entry name" value="Cyt_P450_sf"/>
</dbReference>
<dbReference type="InterPro" id="IPR002401">
    <property type="entry name" value="Cyt_P450_E_grp-I"/>
</dbReference>
<keyword evidence="7" id="KW-1133">Transmembrane helix</keyword>
<dbReference type="PANTHER" id="PTHR24305:SF187">
    <property type="entry name" value="P450, PUTATIVE (EUROFUNG)-RELATED"/>
    <property type="match status" value="1"/>
</dbReference>
<dbReference type="PRINTS" id="PR00385">
    <property type="entry name" value="P450"/>
</dbReference>
<dbReference type="Gene3D" id="1.10.630.10">
    <property type="entry name" value="Cytochrome P450"/>
    <property type="match status" value="1"/>
</dbReference>
<accession>A0ABQ8GAV2</accession>
<evidence type="ECO:0000256" key="5">
    <source>
        <dbReference type="ARBA" id="ARBA00023004"/>
    </source>
</evidence>
<dbReference type="SUPFAM" id="SSF48264">
    <property type="entry name" value="Cytochrome P450"/>
    <property type="match status" value="1"/>
</dbReference>
<dbReference type="Proteomes" id="UP000774617">
    <property type="component" value="Unassembled WGS sequence"/>
</dbReference>
<reference evidence="8 9" key="1">
    <citation type="journal article" date="2021" name="Nat. Commun.">
        <title>Genetic determinants of endophytism in the Arabidopsis root mycobiome.</title>
        <authorList>
            <person name="Mesny F."/>
            <person name="Miyauchi S."/>
            <person name="Thiergart T."/>
            <person name="Pickel B."/>
            <person name="Atanasova L."/>
            <person name="Karlsson M."/>
            <person name="Huettel B."/>
            <person name="Barry K.W."/>
            <person name="Haridas S."/>
            <person name="Chen C."/>
            <person name="Bauer D."/>
            <person name="Andreopoulos W."/>
            <person name="Pangilinan J."/>
            <person name="LaButti K."/>
            <person name="Riley R."/>
            <person name="Lipzen A."/>
            <person name="Clum A."/>
            <person name="Drula E."/>
            <person name="Henrissat B."/>
            <person name="Kohler A."/>
            <person name="Grigoriev I.V."/>
            <person name="Martin F.M."/>
            <person name="Hacquard S."/>
        </authorList>
    </citation>
    <scope>NUCLEOTIDE SEQUENCE [LARGE SCALE GENOMIC DNA]</scope>
    <source>
        <strain evidence="8 9">MPI-SDFR-AT-0080</strain>
    </source>
</reference>
<organism evidence="8 9">
    <name type="scientific">Macrophomina phaseolina</name>
    <dbReference type="NCBI Taxonomy" id="35725"/>
    <lineage>
        <taxon>Eukaryota</taxon>
        <taxon>Fungi</taxon>
        <taxon>Dikarya</taxon>
        <taxon>Ascomycota</taxon>
        <taxon>Pezizomycotina</taxon>
        <taxon>Dothideomycetes</taxon>
        <taxon>Dothideomycetes incertae sedis</taxon>
        <taxon>Botryosphaeriales</taxon>
        <taxon>Botryosphaeriaceae</taxon>
        <taxon>Macrophomina</taxon>
    </lineage>
</organism>
<dbReference type="Pfam" id="PF00067">
    <property type="entry name" value="p450"/>
    <property type="match status" value="1"/>
</dbReference>
<feature type="transmembrane region" description="Helical" evidence="7">
    <location>
        <begin position="12"/>
        <end position="32"/>
    </location>
</feature>
<comment type="caution">
    <text evidence="8">The sequence shown here is derived from an EMBL/GenBank/DDBJ whole genome shotgun (WGS) entry which is preliminary data.</text>
</comment>
<evidence type="ECO:0000256" key="1">
    <source>
        <dbReference type="ARBA" id="ARBA00001971"/>
    </source>
</evidence>
<keyword evidence="3" id="KW-0479">Metal-binding</keyword>
<keyword evidence="7" id="KW-0472">Membrane</keyword>
<dbReference type="InterPro" id="IPR001128">
    <property type="entry name" value="Cyt_P450"/>
</dbReference>
<keyword evidence="5" id="KW-0408">Iron</keyword>
<keyword evidence="6" id="KW-0503">Monooxygenase</keyword>
<evidence type="ECO:0000256" key="7">
    <source>
        <dbReference type="SAM" id="Phobius"/>
    </source>
</evidence>
<evidence type="ECO:0000313" key="8">
    <source>
        <dbReference type="EMBL" id="KAH7050218.1"/>
    </source>
</evidence>
<evidence type="ECO:0000313" key="9">
    <source>
        <dbReference type="Proteomes" id="UP000774617"/>
    </source>
</evidence>
<protein>
    <submittedName>
        <fullName evidence="8">Cytochrome P450</fullName>
    </submittedName>
</protein>
<dbReference type="CDD" id="cd11061">
    <property type="entry name" value="CYP67-like"/>
    <property type="match status" value="1"/>
</dbReference>